<dbReference type="VEuPathDB" id="FungiDB:SCHCODRAFT_02685727"/>
<keyword evidence="2" id="KW-1185">Reference proteome</keyword>
<dbReference type="GeneID" id="9586500"/>
<dbReference type="Proteomes" id="UP000007431">
    <property type="component" value="Unassembled WGS sequence"/>
</dbReference>
<organism evidence="2">
    <name type="scientific">Schizophyllum commune (strain H4-8 / FGSC 9210)</name>
    <name type="common">Split gill fungus</name>
    <dbReference type="NCBI Taxonomy" id="578458"/>
    <lineage>
        <taxon>Eukaryota</taxon>
        <taxon>Fungi</taxon>
        <taxon>Dikarya</taxon>
        <taxon>Basidiomycota</taxon>
        <taxon>Agaricomycotina</taxon>
        <taxon>Agaricomycetes</taxon>
        <taxon>Agaricomycetidae</taxon>
        <taxon>Agaricales</taxon>
        <taxon>Schizophyllaceae</taxon>
        <taxon>Schizophyllum</taxon>
    </lineage>
</organism>
<gene>
    <name evidence="1" type="ORF">SCHCODRAFT_107086</name>
</gene>
<sequence length="139" mass="15703">MGTILSTPHCTTDISFVTPRDMYFVRRIILNYLDEHGATLLQEFEKALHEDPSSHQISLGLYFVDTIVPTTTVKCANYFDLPEDVLQDDILIHVSVWMTAALDIDTTSAVIRLMLLKLSDLRLAVEHKRSLAALEVLCL</sequence>
<evidence type="ECO:0000313" key="2">
    <source>
        <dbReference type="Proteomes" id="UP000007431"/>
    </source>
</evidence>
<evidence type="ECO:0000313" key="1">
    <source>
        <dbReference type="EMBL" id="EFI99624.1"/>
    </source>
</evidence>
<protein>
    <submittedName>
        <fullName evidence="1">Uncharacterized protein</fullName>
    </submittedName>
</protein>
<dbReference type="EMBL" id="GL377304">
    <property type="protein sequence ID" value="EFI99624.1"/>
    <property type="molecule type" value="Genomic_DNA"/>
</dbReference>
<dbReference type="InParanoid" id="D8PX80"/>
<proteinExistence type="predicted"/>
<accession>D8PX80</accession>
<dbReference type="KEGG" id="scm:SCHCO_02685727"/>
<reference evidence="1 2" key="1">
    <citation type="journal article" date="2010" name="Nat. Biotechnol.">
        <title>Genome sequence of the model mushroom Schizophyllum commune.</title>
        <authorList>
            <person name="Ohm R.A."/>
            <person name="de Jong J.F."/>
            <person name="Lugones L.G."/>
            <person name="Aerts A."/>
            <person name="Kothe E."/>
            <person name="Stajich J.E."/>
            <person name="de Vries R.P."/>
            <person name="Record E."/>
            <person name="Levasseur A."/>
            <person name="Baker S.E."/>
            <person name="Bartholomew K.A."/>
            <person name="Coutinho P.M."/>
            <person name="Erdmann S."/>
            <person name="Fowler T.J."/>
            <person name="Gathman A.C."/>
            <person name="Lombard V."/>
            <person name="Henrissat B."/>
            <person name="Knabe N."/>
            <person name="Kuees U."/>
            <person name="Lilly W.W."/>
            <person name="Lindquist E."/>
            <person name="Lucas S."/>
            <person name="Magnuson J.K."/>
            <person name="Piumi F."/>
            <person name="Raudaskoski M."/>
            <person name="Salamov A."/>
            <person name="Schmutz J."/>
            <person name="Schwarze F.W.M.R."/>
            <person name="vanKuyk P.A."/>
            <person name="Horton J.S."/>
            <person name="Grigoriev I.V."/>
            <person name="Woesten H.A.B."/>
        </authorList>
    </citation>
    <scope>NUCLEOTIDE SEQUENCE [LARGE SCALE GENOMIC DNA]</scope>
    <source>
        <strain evidence="2">H4-8 / FGSC 9210</strain>
    </source>
</reference>
<feature type="non-terminal residue" evidence="1">
    <location>
        <position position="139"/>
    </location>
</feature>
<dbReference type="HOGENOM" id="CLU_1846260_0_0_1"/>
<dbReference type="AlphaFoldDB" id="D8PX80"/>
<name>D8PX80_SCHCM</name>